<evidence type="ECO:0000256" key="1">
    <source>
        <dbReference type="ARBA" id="ARBA00022448"/>
    </source>
</evidence>
<accession>A0ABM9ACX9</accession>
<comment type="caution">
    <text evidence="7">The sequence shown here is derived from an EMBL/GenBank/DDBJ whole genome shotgun (WGS) entry which is preliminary data.</text>
</comment>
<evidence type="ECO:0000256" key="2">
    <source>
        <dbReference type="ARBA" id="ARBA00022741"/>
    </source>
</evidence>
<dbReference type="InterPro" id="IPR017871">
    <property type="entry name" value="ABC_transporter-like_CS"/>
</dbReference>
<evidence type="ECO:0000256" key="4">
    <source>
        <dbReference type="ARBA" id="ARBA00022967"/>
    </source>
</evidence>
<keyword evidence="1" id="KW-0813">Transport</keyword>
<dbReference type="InterPro" id="IPR027417">
    <property type="entry name" value="P-loop_NTPase"/>
</dbReference>
<dbReference type="SUPFAM" id="SSF52540">
    <property type="entry name" value="P-loop containing nucleoside triphosphate hydrolases"/>
    <property type="match status" value="1"/>
</dbReference>
<dbReference type="EMBL" id="CAKLPX010000001">
    <property type="protein sequence ID" value="CAH0990540.1"/>
    <property type="molecule type" value="Genomic_DNA"/>
</dbReference>
<reference evidence="7" key="1">
    <citation type="submission" date="2021-12" db="EMBL/GenBank/DDBJ databases">
        <authorList>
            <person name="Rodrigo-Torres L."/>
            <person name="Arahal R. D."/>
            <person name="Lucena T."/>
        </authorList>
    </citation>
    <scope>NUCLEOTIDE SEQUENCE</scope>
    <source>
        <strain evidence="7">CECT 8267</strain>
    </source>
</reference>
<dbReference type="InterPro" id="IPR003439">
    <property type="entry name" value="ABC_transporter-like_ATP-bd"/>
</dbReference>
<evidence type="ECO:0000313" key="8">
    <source>
        <dbReference type="Proteomes" id="UP000838100"/>
    </source>
</evidence>
<dbReference type="PANTHER" id="PTHR42794">
    <property type="entry name" value="HEMIN IMPORT ATP-BINDING PROTEIN HMUV"/>
    <property type="match status" value="1"/>
</dbReference>
<dbReference type="PROSITE" id="PS00211">
    <property type="entry name" value="ABC_TRANSPORTER_1"/>
    <property type="match status" value="1"/>
</dbReference>
<keyword evidence="2" id="KW-0547">Nucleotide-binding</keyword>
<evidence type="ECO:0000313" key="7">
    <source>
        <dbReference type="EMBL" id="CAH0990540.1"/>
    </source>
</evidence>
<proteinExistence type="predicted"/>
<protein>
    <submittedName>
        <fullName evidence="7">Ferric enterobactin transport ATP-binding protein FepC</fullName>
    </submittedName>
</protein>
<gene>
    <name evidence="7" type="primary">fepC</name>
    <name evidence="7" type="ORF">SIN8267_00633</name>
</gene>
<evidence type="ECO:0000256" key="5">
    <source>
        <dbReference type="ARBA" id="ARBA00037066"/>
    </source>
</evidence>
<dbReference type="PANTHER" id="PTHR42794:SF1">
    <property type="entry name" value="HEMIN IMPORT ATP-BINDING PROTEIN HMUV"/>
    <property type="match status" value="1"/>
</dbReference>
<dbReference type="PROSITE" id="PS50893">
    <property type="entry name" value="ABC_TRANSPORTER_2"/>
    <property type="match status" value="1"/>
</dbReference>
<keyword evidence="4" id="KW-1278">Translocase</keyword>
<feature type="domain" description="ABC transporter" evidence="6">
    <location>
        <begin position="7"/>
        <end position="242"/>
    </location>
</feature>
<comment type="function">
    <text evidence="5">Part of the ABC transporter complex HmuTUV involved in hemin import. Responsible for energy coupling to the transport system.</text>
</comment>
<dbReference type="GO" id="GO:0005524">
    <property type="term" value="F:ATP binding"/>
    <property type="evidence" value="ECO:0007669"/>
    <property type="project" value="UniProtKB-KW"/>
</dbReference>
<dbReference type="Pfam" id="PF00005">
    <property type="entry name" value="ABC_tran"/>
    <property type="match status" value="1"/>
</dbReference>
<name>A0ABM9ACX9_9GAMM</name>
<keyword evidence="8" id="KW-1185">Reference proteome</keyword>
<evidence type="ECO:0000256" key="3">
    <source>
        <dbReference type="ARBA" id="ARBA00022840"/>
    </source>
</evidence>
<evidence type="ECO:0000259" key="6">
    <source>
        <dbReference type="PROSITE" id="PS50893"/>
    </source>
</evidence>
<dbReference type="Gene3D" id="3.40.50.300">
    <property type="entry name" value="P-loop containing nucleotide triphosphate hydrolases"/>
    <property type="match status" value="1"/>
</dbReference>
<dbReference type="RefSeq" id="WP_237443222.1">
    <property type="nucleotide sequence ID" value="NZ_CAKLPX010000001.1"/>
</dbReference>
<dbReference type="SMART" id="SM00382">
    <property type="entry name" value="AAA"/>
    <property type="match status" value="1"/>
</dbReference>
<dbReference type="CDD" id="cd03214">
    <property type="entry name" value="ABC_Iron-Siderophores_B12_Hemin"/>
    <property type="match status" value="1"/>
</dbReference>
<sequence length="259" mass="27905">MVKPSIIAAEKLCWPSTDNPVVNDISIDIGGNEMLGIIGPNGAGKSSLVKLLAGVNQAASGRVSLQGETISSRGRKQWAKKIGYLAQQAPIAWPVTVERVVTLGRLPHQSIHSRLSAKDGQAIEWAMQATDVLHLRHRPANQLSGGEQMRVMLARLLAGEPAVILADEPVAALDPAHQLEVMRLLSEHAELVGPVAVVLHDLNLALRYCQRLALIVDGRLLMIGEAADVIVSEQLSKAYNLLITIEQTSVGDVVVCRQR</sequence>
<dbReference type="Proteomes" id="UP000838100">
    <property type="component" value="Unassembled WGS sequence"/>
</dbReference>
<dbReference type="InterPro" id="IPR003593">
    <property type="entry name" value="AAA+_ATPase"/>
</dbReference>
<keyword evidence="3 7" id="KW-0067">ATP-binding</keyword>
<organism evidence="7 8">
    <name type="scientific">Sinobacterium norvegicum</name>
    <dbReference type="NCBI Taxonomy" id="1641715"/>
    <lineage>
        <taxon>Bacteria</taxon>
        <taxon>Pseudomonadati</taxon>
        <taxon>Pseudomonadota</taxon>
        <taxon>Gammaproteobacteria</taxon>
        <taxon>Cellvibrionales</taxon>
        <taxon>Spongiibacteraceae</taxon>
        <taxon>Sinobacterium</taxon>
    </lineage>
</organism>